<name>A0A1F7JJM2_9BACT</name>
<sequence>MLTPELITAIHDKRPEIKAEIAANPLLVELNQPEADRMELLANCLTGVVDGITTADYQFKDDREKELWHTADDRCRGMISRLSASDQIIGMQGAKDDLIVERGGERIKGRSGEISSLVGQITMSDDGISWGSLGLEERRVVAALMLHGLCGGLLEELNYMSNVENIPLVIARKLAVVEKLAGTPLFNTDDQGDIDLLSEMKNFSDIRDRVLADRQMARIRLTEGRRKDIYVPQEMIIPDPSIIDRVKANLHAVDSGHTDQAVAIILEDLVATLGDGVIVFTRTTDKPIGDGDEMVGYAVLNGGTYKYTYKVEINGDKVEIVPDGKIPYCQKIETAATVSSLSRRQKITNKVKKPINFHLAKLVGSRVIAVNTGRRRAGRQIGGAEVPEIGYGLAFDHDGVVNNKGHARAGVNHMMRMPFPQGWSGSDGSIRVWRNSQESSTGYKVSDISSLVAYQQILTDLFTY</sequence>
<dbReference type="EMBL" id="MGAY01000052">
    <property type="protein sequence ID" value="OGK55804.1"/>
    <property type="molecule type" value="Genomic_DNA"/>
</dbReference>
<organism evidence="1 2">
    <name type="scientific">Candidatus Roizmanbacteria bacterium RIFCSPLOWO2_02_FULL_38_10</name>
    <dbReference type="NCBI Taxonomy" id="1802074"/>
    <lineage>
        <taxon>Bacteria</taxon>
        <taxon>Candidatus Roizmaniibacteriota</taxon>
    </lineage>
</organism>
<gene>
    <name evidence="1" type="ORF">A3J15_03840</name>
</gene>
<comment type="caution">
    <text evidence="1">The sequence shown here is derived from an EMBL/GenBank/DDBJ whole genome shotgun (WGS) entry which is preliminary data.</text>
</comment>
<dbReference type="Proteomes" id="UP000176376">
    <property type="component" value="Unassembled WGS sequence"/>
</dbReference>
<dbReference type="AlphaFoldDB" id="A0A1F7JJM2"/>
<evidence type="ECO:0000313" key="1">
    <source>
        <dbReference type="EMBL" id="OGK55804.1"/>
    </source>
</evidence>
<accession>A0A1F7JJM2</accession>
<proteinExistence type="predicted"/>
<evidence type="ECO:0000313" key="2">
    <source>
        <dbReference type="Proteomes" id="UP000176376"/>
    </source>
</evidence>
<protein>
    <submittedName>
        <fullName evidence="1">Uncharacterized protein</fullName>
    </submittedName>
</protein>
<reference evidence="1 2" key="1">
    <citation type="journal article" date="2016" name="Nat. Commun.">
        <title>Thousands of microbial genomes shed light on interconnected biogeochemical processes in an aquifer system.</title>
        <authorList>
            <person name="Anantharaman K."/>
            <person name="Brown C.T."/>
            <person name="Hug L.A."/>
            <person name="Sharon I."/>
            <person name="Castelle C.J."/>
            <person name="Probst A.J."/>
            <person name="Thomas B.C."/>
            <person name="Singh A."/>
            <person name="Wilkins M.J."/>
            <person name="Karaoz U."/>
            <person name="Brodie E.L."/>
            <person name="Williams K.H."/>
            <person name="Hubbard S.S."/>
            <person name="Banfield J.F."/>
        </authorList>
    </citation>
    <scope>NUCLEOTIDE SEQUENCE [LARGE SCALE GENOMIC DNA]</scope>
</reference>